<dbReference type="Proteomes" id="UP001607303">
    <property type="component" value="Unassembled WGS sequence"/>
</dbReference>
<sequence>MRLDRSSFSPPPYYATREPVDTTSTLRRCNDASGGDDDAGVTLQTCITRLLRLHASSSVLLHRQSADISQMFFPRSTTVSGSDPESTLRASSRNSILWDNVGSSSSFRAVERKREVDGEMETERDAEKETERDSSNLGLWCTKTRCTQRVALMVMAWA</sequence>
<accession>A0ABD2AYN9</accession>
<protein>
    <submittedName>
        <fullName evidence="2">Uncharacterized protein</fullName>
    </submittedName>
</protein>
<evidence type="ECO:0000313" key="3">
    <source>
        <dbReference type="Proteomes" id="UP001607303"/>
    </source>
</evidence>
<dbReference type="AlphaFoldDB" id="A0ABD2AYN9"/>
<organism evidence="2 3">
    <name type="scientific">Vespula maculifrons</name>
    <name type="common">Eastern yellow jacket</name>
    <name type="synonym">Wasp</name>
    <dbReference type="NCBI Taxonomy" id="7453"/>
    <lineage>
        <taxon>Eukaryota</taxon>
        <taxon>Metazoa</taxon>
        <taxon>Ecdysozoa</taxon>
        <taxon>Arthropoda</taxon>
        <taxon>Hexapoda</taxon>
        <taxon>Insecta</taxon>
        <taxon>Pterygota</taxon>
        <taxon>Neoptera</taxon>
        <taxon>Endopterygota</taxon>
        <taxon>Hymenoptera</taxon>
        <taxon>Apocrita</taxon>
        <taxon>Aculeata</taxon>
        <taxon>Vespoidea</taxon>
        <taxon>Vespidae</taxon>
        <taxon>Vespinae</taxon>
        <taxon>Vespula</taxon>
    </lineage>
</organism>
<reference evidence="2 3" key="1">
    <citation type="journal article" date="2024" name="Ann. Entomol. Soc. Am.">
        <title>Genomic analyses of the southern and eastern yellowjacket wasps (Hymenoptera: Vespidae) reveal evolutionary signatures of social life.</title>
        <authorList>
            <person name="Catto M.A."/>
            <person name="Caine P.B."/>
            <person name="Orr S.E."/>
            <person name="Hunt B.G."/>
            <person name="Goodisman M.A.D."/>
        </authorList>
    </citation>
    <scope>NUCLEOTIDE SEQUENCE [LARGE SCALE GENOMIC DNA]</scope>
    <source>
        <strain evidence="2">232</strain>
        <tissue evidence="2">Head and thorax</tissue>
    </source>
</reference>
<gene>
    <name evidence="2" type="ORF">V1477_018166</name>
</gene>
<evidence type="ECO:0000313" key="2">
    <source>
        <dbReference type="EMBL" id="KAL2725728.1"/>
    </source>
</evidence>
<dbReference type="EMBL" id="JAYRBN010000110">
    <property type="protein sequence ID" value="KAL2725728.1"/>
    <property type="molecule type" value="Genomic_DNA"/>
</dbReference>
<keyword evidence="3" id="KW-1185">Reference proteome</keyword>
<comment type="caution">
    <text evidence="2">The sequence shown here is derived from an EMBL/GenBank/DDBJ whole genome shotgun (WGS) entry which is preliminary data.</text>
</comment>
<feature type="region of interest" description="Disordered" evidence="1">
    <location>
        <begin position="110"/>
        <end position="133"/>
    </location>
</feature>
<feature type="region of interest" description="Disordered" evidence="1">
    <location>
        <begin position="1"/>
        <end position="20"/>
    </location>
</feature>
<name>A0ABD2AYN9_VESMC</name>
<evidence type="ECO:0000256" key="1">
    <source>
        <dbReference type="SAM" id="MobiDB-lite"/>
    </source>
</evidence>
<proteinExistence type="predicted"/>